<proteinExistence type="predicted"/>
<evidence type="ECO:0000313" key="1">
    <source>
        <dbReference type="EMBL" id="GBP21664.1"/>
    </source>
</evidence>
<sequence length="188" mass="21198">MRRGVVVGGADGALGGGRGGAVAPANRNCISTILIPSDATMGTYVTGVSDLQLFVRPYFDWGMLTTSDSNAVRPITAPLQSEYATTLRDEDIFMWNMIKHTILWGFGLTPLLVFYQTRPQHVQSRLMIWITTSPWPPREMGPYGYYLNRPIVSLQENTPHDFSYLRRANSDSQILKRPHKKKRYSKSC</sequence>
<reference evidence="1 2" key="1">
    <citation type="journal article" date="2019" name="Commun. Biol.">
        <title>The bagworm genome reveals a unique fibroin gene that provides high tensile strength.</title>
        <authorList>
            <person name="Kono N."/>
            <person name="Nakamura H."/>
            <person name="Ohtoshi R."/>
            <person name="Tomita M."/>
            <person name="Numata K."/>
            <person name="Arakawa K."/>
        </authorList>
    </citation>
    <scope>NUCLEOTIDE SEQUENCE [LARGE SCALE GENOMIC DNA]</scope>
</reference>
<name>A0A4C1U6T1_EUMVA</name>
<dbReference type="Proteomes" id="UP000299102">
    <property type="component" value="Unassembled WGS sequence"/>
</dbReference>
<dbReference type="AlphaFoldDB" id="A0A4C1U6T1"/>
<gene>
    <name evidence="1" type="ORF">EVAR_16210_1</name>
</gene>
<evidence type="ECO:0000313" key="2">
    <source>
        <dbReference type="Proteomes" id="UP000299102"/>
    </source>
</evidence>
<keyword evidence="2" id="KW-1185">Reference proteome</keyword>
<protein>
    <submittedName>
        <fullName evidence="1">Uncharacterized protein</fullName>
    </submittedName>
</protein>
<organism evidence="1 2">
    <name type="scientific">Eumeta variegata</name>
    <name type="common">Bagworm moth</name>
    <name type="synonym">Eumeta japonica</name>
    <dbReference type="NCBI Taxonomy" id="151549"/>
    <lineage>
        <taxon>Eukaryota</taxon>
        <taxon>Metazoa</taxon>
        <taxon>Ecdysozoa</taxon>
        <taxon>Arthropoda</taxon>
        <taxon>Hexapoda</taxon>
        <taxon>Insecta</taxon>
        <taxon>Pterygota</taxon>
        <taxon>Neoptera</taxon>
        <taxon>Endopterygota</taxon>
        <taxon>Lepidoptera</taxon>
        <taxon>Glossata</taxon>
        <taxon>Ditrysia</taxon>
        <taxon>Tineoidea</taxon>
        <taxon>Psychidae</taxon>
        <taxon>Oiketicinae</taxon>
        <taxon>Eumeta</taxon>
    </lineage>
</organism>
<comment type="caution">
    <text evidence="1">The sequence shown here is derived from an EMBL/GenBank/DDBJ whole genome shotgun (WGS) entry which is preliminary data.</text>
</comment>
<dbReference type="EMBL" id="BGZK01000131">
    <property type="protein sequence ID" value="GBP21664.1"/>
    <property type="molecule type" value="Genomic_DNA"/>
</dbReference>
<accession>A0A4C1U6T1</accession>
<dbReference type="OrthoDB" id="7465310at2759"/>